<dbReference type="Gene3D" id="2.40.160.10">
    <property type="entry name" value="Porin"/>
    <property type="match status" value="1"/>
</dbReference>
<dbReference type="PANTHER" id="PTHR34501">
    <property type="entry name" value="PROTEIN YDDL-RELATED"/>
    <property type="match status" value="1"/>
</dbReference>
<dbReference type="EMBL" id="BARX01000007">
    <property type="protein sequence ID" value="GAD01379.1"/>
    <property type="molecule type" value="Genomic_DNA"/>
</dbReference>
<name>R9PJ28_AGAAL</name>
<evidence type="ECO:0000256" key="2">
    <source>
        <dbReference type="ARBA" id="ARBA00007539"/>
    </source>
</evidence>
<comment type="similarity">
    <text evidence="2">Belongs to the Gram-negative porin family.</text>
</comment>
<keyword evidence="4" id="KW-0472">Membrane</keyword>
<dbReference type="InterPro" id="IPR050298">
    <property type="entry name" value="Gram-neg_bact_OMP"/>
</dbReference>
<keyword evidence="8" id="KW-1185">Reference proteome</keyword>
<dbReference type="GO" id="GO:0034220">
    <property type="term" value="P:monoatomic ion transmembrane transport"/>
    <property type="evidence" value="ECO:0007669"/>
    <property type="project" value="InterPro"/>
</dbReference>
<dbReference type="InterPro" id="IPR033900">
    <property type="entry name" value="Gram_neg_porin_domain"/>
</dbReference>
<evidence type="ECO:0000259" key="6">
    <source>
        <dbReference type="Pfam" id="PF13609"/>
    </source>
</evidence>
<evidence type="ECO:0000313" key="7">
    <source>
        <dbReference type="EMBL" id="GAD01379.1"/>
    </source>
</evidence>
<dbReference type="SUPFAM" id="SSF56935">
    <property type="entry name" value="Porins"/>
    <property type="match status" value="1"/>
</dbReference>
<reference evidence="7" key="1">
    <citation type="journal article" date="2013" name="Genome Announc.">
        <title>Draft Genome Sequence of Agarivorans albus Strain MKT 106T, an Agarolytic Marine Bacterium.</title>
        <authorList>
            <person name="Yasuike M."/>
            <person name="Nakamura Y."/>
            <person name="Kai W."/>
            <person name="Fujiwara A."/>
            <person name="Fukui Y."/>
            <person name="Satomi M."/>
            <person name="Sano M."/>
        </authorList>
    </citation>
    <scope>NUCLEOTIDE SEQUENCE [LARGE SCALE GENOMIC DNA]</scope>
</reference>
<protein>
    <submittedName>
        <fullName evidence="7">Putative outer membrane protein</fullName>
    </submittedName>
</protein>
<evidence type="ECO:0000256" key="5">
    <source>
        <dbReference type="SAM" id="SignalP"/>
    </source>
</evidence>
<comment type="caution">
    <text evidence="7">The sequence shown here is derived from an EMBL/GenBank/DDBJ whole genome shotgun (WGS) entry which is preliminary data.</text>
</comment>
<dbReference type="STRING" id="1331007.AALB_1459"/>
<evidence type="ECO:0000313" key="8">
    <source>
        <dbReference type="Proteomes" id="UP000014461"/>
    </source>
</evidence>
<dbReference type="CDD" id="cd00342">
    <property type="entry name" value="gram_neg_porins"/>
    <property type="match status" value="1"/>
</dbReference>
<comment type="subcellular location">
    <subcellularLocation>
        <location evidence="1">Cell outer membrane</location>
        <topology evidence="1">Multi-pass membrane protein</topology>
    </subcellularLocation>
</comment>
<evidence type="ECO:0000256" key="1">
    <source>
        <dbReference type="ARBA" id="ARBA00004571"/>
    </source>
</evidence>
<evidence type="ECO:0000256" key="4">
    <source>
        <dbReference type="ARBA" id="ARBA00023136"/>
    </source>
</evidence>
<dbReference type="PRINTS" id="PR00183">
    <property type="entry name" value="ECOLIPORIN"/>
</dbReference>
<dbReference type="InterPro" id="IPR001897">
    <property type="entry name" value="Porin_gammaproteobac"/>
</dbReference>
<feature type="chain" id="PRO_5004478663" evidence="5">
    <location>
        <begin position="21"/>
        <end position="338"/>
    </location>
</feature>
<accession>R9PJ28</accession>
<dbReference type="AlphaFoldDB" id="R9PJ28"/>
<gene>
    <name evidence="7" type="ORF">AALB_1459</name>
</gene>
<dbReference type="InterPro" id="IPR023614">
    <property type="entry name" value="Porin_dom_sf"/>
</dbReference>
<dbReference type="Proteomes" id="UP000014461">
    <property type="component" value="Unassembled WGS sequence"/>
</dbReference>
<dbReference type="GO" id="GO:0015288">
    <property type="term" value="F:porin activity"/>
    <property type="evidence" value="ECO:0007669"/>
    <property type="project" value="InterPro"/>
</dbReference>
<dbReference type="PANTHER" id="PTHR34501:SF2">
    <property type="entry name" value="OUTER MEMBRANE PORIN F-RELATED"/>
    <property type="match status" value="1"/>
</dbReference>
<proteinExistence type="inferred from homology"/>
<evidence type="ECO:0000256" key="3">
    <source>
        <dbReference type="ARBA" id="ARBA00022729"/>
    </source>
</evidence>
<dbReference type="GO" id="GO:0009279">
    <property type="term" value="C:cell outer membrane"/>
    <property type="evidence" value="ECO:0007669"/>
    <property type="project" value="UniProtKB-SubCell"/>
</dbReference>
<feature type="signal peptide" evidence="5">
    <location>
        <begin position="1"/>
        <end position="20"/>
    </location>
</feature>
<dbReference type="Pfam" id="PF13609">
    <property type="entry name" value="Porin_4"/>
    <property type="match status" value="1"/>
</dbReference>
<dbReference type="RefSeq" id="WP_016401147.1">
    <property type="nucleotide sequence ID" value="NZ_BARX01000007.1"/>
</dbReference>
<feature type="domain" description="Porin" evidence="6">
    <location>
        <begin position="7"/>
        <end position="318"/>
    </location>
</feature>
<sequence>MKKTILAVAIPALFAASAQAATVYDADGVTAELYGRMQFDISDAGGDDSDLDGVGSARMGFKAKSEIASGVYGLARGEWQIRAENSGESAKQLSARHIYAGFEFDDAGSVVFGQTDTAFYQAVAATDIFNTYGYEAFTAIEDGRQEGQIVYSGEFGGFYVGASYQFRDENFKLGFGNPDSGIPAEPTQASLDQGYAATLGYNFDFGLGLYGGYHVEKFDSFENGAVNGADKKNMALSATYSWEDLYLGAVYAATDLDGAELKGYDLVASYDINAVSLYTGYAAQEGKGDASDLGDTAKAFKLGAAYKFNSNMKAWAEYLNNGLEGADNEWTIAVQYNF</sequence>
<keyword evidence="3 5" id="KW-0732">Signal</keyword>
<organism evidence="7 8">
    <name type="scientific">Agarivorans albus MKT 106</name>
    <dbReference type="NCBI Taxonomy" id="1331007"/>
    <lineage>
        <taxon>Bacteria</taxon>
        <taxon>Pseudomonadati</taxon>
        <taxon>Pseudomonadota</taxon>
        <taxon>Gammaproteobacteria</taxon>
        <taxon>Alteromonadales</taxon>
        <taxon>Alteromonadaceae</taxon>
        <taxon>Agarivorans</taxon>
    </lineage>
</organism>
<dbReference type="OrthoDB" id="784582at2"/>